<keyword evidence="6" id="KW-0479">Metal-binding</keyword>
<name>A0A7V8VA07_9BACT</name>
<dbReference type="SUPFAM" id="SSF143631">
    <property type="entry name" value="ApbE-like"/>
    <property type="match status" value="1"/>
</dbReference>
<evidence type="ECO:0000256" key="10">
    <source>
        <dbReference type="ARBA" id="ARBA00048540"/>
    </source>
</evidence>
<keyword evidence="8" id="KW-0460">Magnesium</keyword>
<evidence type="ECO:0000256" key="2">
    <source>
        <dbReference type="ARBA" id="ARBA00011955"/>
    </source>
</evidence>
<dbReference type="PANTHER" id="PTHR30040">
    <property type="entry name" value="THIAMINE BIOSYNTHESIS LIPOPROTEIN APBE"/>
    <property type="match status" value="1"/>
</dbReference>
<comment type="caution">
    <text evidence="11">The sequence shown here is derived from an EMBL/GenBank/DDBJ whole genome shotgun (WGS) entry which is preliminary data.</text>
</comment>
<evidence type="ECO:0000256" key="4">
    <source>
        <dbReference type="ARBA" id="ARBA00022630"/>
    </source>
</evidence>
<dbReference type="InterPro" id="IPR003374">
    <property type="entry name" value="ApbE-like_sf"/>
</dbReference>
<dbReference type="GO" id="GO:0046872">
    <property type="term" value="F:metal ion binding"/>
    <property type="evidence" value="ECO:0007669"/>
    <property type="project" value="UniProtKB-KW"/>
</dbReference>
<keyword evidence="7" id="KW-0274">FAD</keyword>
<evidence type="ECO:0000256" key="7">
    <source>
        <dbReference type="ARBA" id="ARBA00022827"/>
    </source>
</evidence>
<proteinExistence type="predicted"/>
<dbReference type="InterPro" id="IPR024932">
    <property type="entry name" value="ApbE"/>
</dbReference>
<evidence type="ECO:0000256" key="3">
    <source>
        <dbReference type="ARBA" id="ARBA00016337"/>
    </source>
</evidence>
<evidence type="ECO:0000256" key="1">
    <source>
        <dbReference type="ARBA" id="ARBA00001946"/>
    </source>
</evidence>
<keyword evidence="5" id="KW-0808">Transferase</keyword>
<dbReference type="EMBL" id="JABRWO010000018">
    <property type="protein sequence ID" value="MBA2117693.1"/>
    <property type="molecule type" value="Genomic_DNA"/>
</dbReference>
<dbReference type="GO" id="GO:0016740">
    <property type="term" value="F:transferase activity"/>
    <property type="evidence" value="ECO:0007669"/>
    <property type="project" value="UniProtKB-KW"/>
</dbReference>
<keyword evidence="4" id="KW-0285">Flavoprotein</keyword>
<dbReference type="Proteomes" id="UP000551616">
    <property type="component" value="Unassembled WGS sequence"/>
</dbReference>
<protein>
    <recommendedName>
        <fullName evidence="3">FAD:protein FMN transferase</fullName>
        <ecNumber evidence="2">2.7.1.180</ecNumber>
    </recommendedName>
    <alternativeName>
        <fullName evidence="9">Flavin transferase</fullName>
    </alternativeName>
</protein>
<dbReference type="EC" id="2.7.1.180" evidence="2"/>
<comment type="catalytic activity">
    <reaction evidence="10">
        <text>L-threonyl-[protein] + FAD = FMN-L-threonyl-[protein] + AMP + H(+)</text>
        <dbReference type="Rhea" id="RHEA:36847"/>
        <dbReference type="Rhea" id="RHEA-COMP:11060"/>
        <dbReference type="Rhea" id="RHEA-COMP:11061"/>
        <dbReference type="ChEBI" id="CHEBI:15378"/>
        <dbReference type="ChEBI" id="CHEBI:30013"/>
        <dbReference type="ChEBI" id="CHEBI:57692"/>
        <dbReference type="ChEBI" id="CHEBI:74257"/>
        <dbReference type="ChEBI" id="CHEBI:456215"/>
        <dbReference type="EC" id="2.7.1.180"/>
    </reaction>
</comment>
<evidence type="ECO:0000313" key="11">
    <source>
        <dbReference type="EMBL" id="MBA2117693.1"/>
    </source>
</evidence>
<gene>
    <name evidence="11" type="ORF">HOV93_48950</name>
</gene>
<dbReference type="PANTHER" id="PTHR30040:SF2">
    <property type="entry name" value="FAD:PROTEIN FMN TRANSFERASE"/>
    <property type="match status" value="1"/>
</dbReference>
<evidence type="ECO:0000313" key="12">
    <source>
        <dbReference type="Proteomes" id="UP000551616"/>
    </source>
</evidence>
<sequence>METLRFAWILSDGEVGKFRRASYYEVKLKAYWILLNDSIICRRDKGLRELISHRRTRSVGAKVTLSFSKGTVFWGALMLALSMSNYRLCAGENSLLTVSQPHMGTIVRIVADCDDAGHFRKATDEAFARIREIEQICSDYRSDSEVLQLSAKSPTETPILVSDDLWNVLAEAQKVNRASNGAFDITVGPLTKEWRRFRRRGQLDSERIEAMQGSVGAQHLTLDENAQAVSLAVSNMRIDLGGIAKGYAIDAALEILTSHDIPRALVDAGGDVAVTGAPRGEAGWRVGLAGLDPKQPPIMIAYISQCAVATSGDAFQFLEHDGKRYSHILDPRTGYGVEHRATVTVFAKSATEADAWASAISVLGPQETPNVLKQQPGIAAWIEVLVDEKPISWASTNLGSWLSEHSQKQSADN</sequence>
<dbReference type="Pfam" id="PF02424">
    <property type="entry name" value="ApbE"/>
    <property type="match status" value="1"/>
</dbReference>
<comment type="cofactor">
    <cofactor evidence="1">
        <name>Mg(2+)</name>
        <dbReference type="ChEBI" id="CHEBI:18420"/>
    </cofactor>
</comment>
<dbReference type="AlphaFoldDB" id="A0A7V8VA07"/>
<evidence type="ECO:0000256" key="9">
    <source>
        <dbReference type="ARBA" id="ARBA00031306"/>
    </source>
</evidence>
<evidence type="ECO:0000256" key="5">
    <source>
        <dbReference type="ARBA" id="ARBA00022679"/>
    </source>
</evidence>
<dbReference type="Gene3D" id="3.10.520.10">
    <property type="entry name" value="ApbE-like domains"/>
    <property type="match status" value="1"/>
</dbReference>
<organism evidence="11 12">
    <name type="scientific">Bremerella alba</name>
    <dbReference type="NCBI Taxonomy" id="980252"/>
    <lineage>
        <taxon>Bacteria</taxon>
        <taxon>Pseudomonadati</taxon>
        <taxon>Planctomycetota</taxon>
        <taxon>Planctomycetia</taxon>
        <taxon>Pirellulales</taxon>
        <taxon>Pirellulaceae</taxon>
        <taxon>Bremerella</taxon>
    </lineage>
</organism>
<accession>A0A7V8VA07</accession>
<keyword evidence="12" id="KW-1185">Reference proteome</keyword>
<evidence type="ECO:0000256" key="8">
    <source>
        <dbReference type="ARBA" id="ARBA00022842"/>
    </source>
</evidence>
<evidence type="ECO:0000256" key="6">
    <source>
        <dbReference type="ARBA" id="ARBA00022723"/>
    </source>
</evidence>
<reference evidence="11 12" key="1">
    <citation type="submission" date="2020-05" db="EMBL/GenBank/DDBJ databases">
        <title>Bremerella alba sp. nov., a novel planctomycete isolated from the surface of the macroalga Fucus spiralis.</title>
        <authorList>
            <person name="Godinho O."/>
            <person name="Botelho R."/>
            <person name="Albuquerque L."/>
            <person name="Wiegand S."/>
            <person name="Da Costa M.S."/>
            <person name="Lobo-Da-Cunha A."/>
            <person name="Jogler C."/>
            <person name="Lage O.M."/>
        </authorList>
    </citation>
    <scope>NUCLEOTIDE SEQUENCE [LARGE SCALE GENOMIC DNA]</scope>
    <source>
        <strain evidence="11 12">FF15</strain>
    </source>
</reference>